<keyword evidence="3" id="KW-1185">Reference proteome</keyword>
<reference evidence="2" key="3">
    <citation type="submission" date="2015-06" db="UniProtKB">
        <authorList>
            <consortium name="EnsemblProtists"/>
        </authorList>
    </citation>
    <scope>IDENTIFICATION</scope>
</reference>
<dbReference type="HOGENOM" id="CLU_1655513_0_0_1"/>
<evidence type="ECO:0000313" key="1">
    <source>
        <dbReference type="EMBL" id="EKX45596.1"/>
    </source>
</evidence>
<gene>
    <name evidence="1" type="ORF">GUITHDRAFT_138820</name>
</gene>
<dbReference type="PaxDb" id="55529-EKX45596"/>
<organism evidence="1">
    <name type="scientific">Guillardia theta (strain CCMP2712)</name>
    <name type="common">Cryptophyte</name>
    <dbReference type="NCBI Taxonomy" id="905079"/>
    <lineage>
        <taxon>Eukaryota</taxon>
        <taxon>Cryptophyceae</taxon>
        <taxon>Pyrenomonadales</taxon>
        <taxon>Geminigeraceae</taxon>
        <taxon>Guillardia</taxon>
    </lineage>
</organism>
<evidence type="ECO:0008006" key="4">
    <source>
        <dbReference type="Google" id="ProtNLM"/>
    </source>
</evidence>
<accession>L1JAP1</accession>
<reference evidence="3" key="2">
    <citation type="submission" date="2012-11" db="EMBL/GenBank/DDBJ databases">
        <authorList>
            <person name="Kuo A."/>
            <person name="Curtis B.A."/>
            <person name="Tanifuji G."/>
            <person name="Burki F."/>
            <person name="Gruber A."/>
            <person name="Irimia M."/>
            <person name="Maruyama S."/>
            <person name="Arias M.C."/>
            <person name="Ball S.G."/>
            <person name="Gile G.H."/>
            <person name="Hirakawa Y."/>
            <person name="Hopkins J.F."/>
            <person name="Rensing S.A."/>
            <person name="Schmutz J."/>
            <person name="Symeonidi A."/>
            <person name="Elias M."/>
            <person name="Eveleigh R.J."/>
            <person name="Herman E.K."/>
            <person name="Klute M.J."/>
            <person name="Nakayama T."/>
            <person name="Obornik M."/>
            <person name="Reyes-Prieto A."/>
            <person name="Armbrust E.V."/>
            <person name="Aves S.J."/>
            <person name="Beiko R.G."/>
            <person name="Coutinho P."/>
            <person name="Dacks J.B."/>
            <person name="Durnford D.G."/>
            <person name="Fast N.M."/>
            <person name="Green B.R."/>
            <person name="Grisdale C."/>
            <person name="Hempe F."/>
            <person name="Henrissat B."/>
            <person name="Hoppner M.P."/>
            <person name="Ishida K.-I."/>
            <person name="Kim E."/>
            <person name="Koreny L."/>
            <person name="Kroth P.G."/>
            <person name="Liu Y."/>
            <person name="Malik S.-B."/>
            <person name="Maier U.G."/>
            <person name="McRose D."/>
            <person name="Mock T."/>
            <person name="Neilson J.A."/>
            <person name="Onodera N.T."/>
            <person name="Poole A.M."/>
            <person name="Pritham E.J."/>
            <person name="Richards T.A."/>
            <person name="Rocap G."/>
            <person name="Roy S.W."/>
            <person name="Sarai C."/>
            <person name="Schaack S."/>
            <person name="Shirato S."/>
            <person name="Slamovits C.H."/>
            <person name="Spencer D.F."/>
            <person name="Suzuki S."/>
            <person name="Worden A.Z."/>
            <person name="Zauner S."/>
            <person name="Barry K."/>
            <person name="Bell C."/>
            <person name="Bharti A.K."/>
            <person name="Crow J.A."/>
            <person name="Grimwood J."/>
            <person name="Kramer R."/>
            <person name="Lindquist E."/>
            <person name="Lucas S."/>
            <person name="Salamov A."/>
            <person name="McFadden G.I."/>
            <person name="Lane C.E."/>
            <person name="Keeling P.J."/>
            <person name="Gray M.W."/>
            <person name="Grigoriev I.V."/>
            <person name="Archibald J.M."/>
        </authorList>
    </citation>
    <scope>NUCLEOTIDE SEQUENCE</scope>
    <source>
        <strain evidence="3">CCMP2712</strain>
    </source>
</reference>
<name>L1JAP1_GUITC</name>
<dbReference type="EMBL" id="JH992998">
    <property type="protein sequence ID" value="EKX45596.1"/>
    <property type="molecule type" value="Genomic_DNA"/>
</dbReference>
<sequence length="160" mass="18236">MASVSVVVFSKSRPFQLSEYLRTLVKHAAGVELDITVLVKVEEEYREGYEQVQRAHPRAKFVEEESFEQQLRGILHGARSSVMFGVDDVLFCSSLPLAHALLEMMKMFAECGDLYDIGHPNRLEVNGNKIYKEGFTLWYERQKGSQEQGKVVEEMCGGRD</sequence>
<dbReference type="RefSeq" id="XP_005832576.1">
    <property type="nucleotide sequence ID" value="XM_005832519.1"/>
</dbReference>
<proteinExistence type="predicted"/>
<evidence type="ECO:0000313" key="2">
    <source>
        <dbReference type="EnsemblProtists" id="EKX45596"/>
    </source>
</evidence>
<dbReference type="EnsemblProtists" id="EKX45596">
    <property type="protein sequence ID" value="EKX45596"/>
    <property type="gene ID" value="GUITHDRAFT_138820"/>
</dbReference>
<dbReference type="AlphaFoldDB" id="L1JAP1"/>
<dbReference type="KEGG" id="gtt:GUITHDRAFT_138820"/>
<evidence type="ECO:0000313" key="3">
    <source>
        <dbReference type="Proteomes" id="UP000011087"/>
    </source>
</evidence>
<protein>
    <recommendedName>
        <fullName evidence="4">Glycosyltransferase 2-like domain-containing protein</fullName>
    </recommendedName>
</protein>
<dbReference type="OrthoDB" id="60542at2759"/>
<dbReference type="GeneID" id="17302292"/>
<dbReference type="Proteomes" id="UP000011087">
    <property type="component" value="Unassembled WGS sequence"/>
</dbReference>
<reference evidence="1 3" key="1">
    <citation type="journal article" date="2012" name="Nature">
        <title>Algal genomes reveal evolutionary mosaicism and the fate of nucleomorphs.</title>
        <authorList>
            <consortium name="DOE Joint Genome Institute"/>
            <person name="Curtis B.A."/>
            <person name="Tanifuji G."/>
            <person name="Burki F."/>
            <person name="Gruber A."/>
            <person name="Irimia M."/>
            <person name="Maruyama S."/>
            <person name="Arias M.C."/>
            <person name="Ball S.G."/>
            <person name="Gile G.H."/>
            <person name="Hirakawa Y."/>
            <person name="Hopkins J.F."/>
            <person name="Kuo A."/>
            <person name="Rensing S.A."/>
            <person name="Schmutz J."/>
            <person name="Symeonidi A."/>
            <person name="Elias M."/>
            <person name="Eveleigh R.J."/>
            <person name="Herman E.K."/>
            <person name="Klute M.J."/>
            <person name="Nakayama T."/>
            <person name="Obornik M."/>
            <person name="Reyes-Prieto A."/>
            <person name="Armbrust E.V."/>
            <person name="Aves S.J."/>
            <person name="Beiko R.G."/>
            <person name="Coutinho P."/>
            <person name="Dacks J.B."/>
            <person name="Durnford D.G."/>
            <person name="Fast N.M."/>
            <person name="Green B.R."/>
            <person name="Grisdale C.J."/>
            <person name="Hempel F."/>
            <person name="Henrissat B."/>
            <person name="Hoppner M.P."/>
            <person name="Ishida K."/>
            <person name="Kim E."/>
            <person name="Koreny L."/>
            <person name="Kroth P.G."/>
            <person name="Liu Y."/>
            <person name="Malik S.B."/>
            <person name="Maier U.G."/>
            <person name="McRose D."/>
            <person name="Mock T."/>
            <person name="Neilson J.A."/>
            <person name="Onodera N.T."/>
            <person name="Poole A.M."/>
            <person name="Pritham E.J."/>
            <person name="Richards T.A."/>
            <person name="Rocap G."/>
            <person name="Roy S.W."/>
            <person name="Sarai C."/>
            <person name="Schaack S."/>
            <person name="Shirato S."/>
            <person name="Slamovits C.H."/>
            <person name="Spencer D.F."/>
            <person name="Suzuki S."/>
            <person name="Worden A.Z."/>
            <person name="Zauner S."/>
            <person name="Barry K."/>
            <person name="Bell C."/>
            <person name="Bharti A.K."/>
            <person name="Crow J.A."/>
            <person name="Grimwood J."/>
            <person name="Kramer R."/>
            <person name="Lindquist E."/>
            <person name="Lucas S."/>
            <person name="Salamov A."/>
            <person name="McFadden G.I."/>
            <person name="Lane C.E."/>
            <person name="Keeling P.J."/>
            <person name="Gray M.W."/>
            <person name="Grigoriev I.V."/>
            <person name="Archibald J.M."/>
        </authorList>
    </citation>
    <scope>NUCLEOTIDE SEQUENCE</scope>
    <source>
        <strain evidence="1 3">CCMP2712</strain>
    </source>
</reference>